<gene>
    <name evidence="2" type="ORF">SAMN06265220_104160</name>
</gene>
<evidence type="ECO:0000256" key="1">
    <source>
        <dbReference type="SAM" id="Phobius"/>
    </source>
</evidence>
<reference evidence="2 3" key="1">
    <citation type="submission" date="2017-05" db="EMBL/GenBank/DDBJ databases">
        <authorList>
            <person name="Varghese N."/>
            <person name="Submissions S."/>
        </authorList>
    </citation>
    <scope>NUCLEOTIDE SEQUENCE [LARGE SCALE GENOMIC DNA]</scope>
    <source>
        <strain evidence="2 3">DSM 29982</strain>
    </source>
</reference>
<accession>A0A521EDZ5</accession>
<name>A0A521EDZ5_9FLAO</name>
<keyword evidence="3" id="KW-1185">Reference proteome</keyword>
<dbReference type="OrthoDB" id="869432at2"/>
<dbReference type="AlphaFoldDB" id="A0A521EDZ5"/>
<dbReference type="RefSeq" id="WP_111379853.1">
    <property type="nucleotide sequence ID" value="NZ_CP043612.1"/>
</dbReference>
<protein>
    <submittedName>
        <fullName evidence="2">Uncharacterized protein</fullName>
    </submittedName>
</protein>
<keyword evidence="1" id="KW-1133">Transmembrane helix</keyword>
<evidence type="ECO:0000313" key="2">
    <source>
        <dbReference type="EMBL" id="SMO82149.1"/>
    </source>
</evidence>
<proteinExistence type="predicted"/>
<evidence type="ECO:0000313" key="3">
    <source>
        <dbReference type="Proteomes" id="UP000319267"/>
    </source>
</evidence>
<organism evidence="2 3">
    <name type="scientific">Flavobacterium nitrogenifigens</name>
    <dbReference type="NCBI Taxonomy" id="1617283"/>
    <lineage>
        <taxon>Bacteria</taxon>
        <taxon>Pseudomonadati</taxon>
        <taxon>Bacteroidota</taxon>
        <taxon>Flavobacteriia</taxon>
        <taxon>Flavobacteriales</taxon>
        <taxon>Flavobacteriaceae</taxon>
        <taxon>Flavobacterium</taxon>
    </lineage>
</organism>
<dbReference type="EMBL" id="FXTQ01000004">
    <property type="protein sequence ID" value="SMO82149.1"/>
    <property type="molecule type" value="Genomic_DNA"/>
</dbReference>
<feature type="transmembrane region" description="Helical" evidence="1">
    <location>
        <begin position="7"/>
        <end position="25"/>
    </location>
</feature>
<keyword evidence="1" id="KW-0812">Transmembrane</keyword>
<keyword evidence="1" id="KW-0472">Membrane</keyword>
<sequence length="320" mass="37865">MKSFLKYLLEILFIALIICFGLQYFSDNGLKKLKGTKINDWQNIIEGKINSDVIINGSSRGYFMYNAKKIGELLNLSCFNIGFNAGGCNLQQSKFDIYLKKNKKPKVIIQNIDLSHFFKNTELPDEWQFTPLINNKIINSFVTKYDAKYKYLPYIPLLKYNQNFQLLKKGIIANFSSSVTKNDKTINGFSPQDRIFKVDYHNLERIKKDKYDFNEANFRKEIKEMVYFYFRRLDKDAKVIFVWAPEHKLRCSLLFPEKGKILIDELNRIESNNKNFQFIDMRVNEISNHNEYYYDTYHLNATGAYIFSKELAIKIKEFLN</sequence>
<dbReference type="Proteomes" id="UP000319267">
    <property type="component" value="Unassembled WGS sequence"/>
</dbReference>